<feature type="compositionally biased region" description="Basic and acidic residues" evidence="1">
    <location>
        <begin position="40"/>
        <end position="52"/>
    </location>
</feature>
<dbReference type="InterPro" id="IPR018145">
    <property type="entry name" value="CagE_TrbE_VirB_cntrl_dom"/>
</dbReference>
<gene>
    <name evidence="3" type="ORF">B1A_19363</name>
</gene>
<proteinExistence type="predicted"/>
<dbReference type="GO" id="GO:0005524">
    <property type="term" value="F:ATP binding"/>
    <property type="evidence" value="ECO:0007669"/>
    <property type="project" value="InterPro"/>
</dbReference>
<accession>T0YLC3</accession>
<feature type="domain" description="CagE TrbE VirB component of type IV transporter system central" evidence="2">
    <location>
        <begin position="36"/>
        <end position="121"/>
    </location>
</feature>
<reference evidence="3" key="2">
    <citation type="journal article" date="2014" name="ISME J.">
        <title>Microbial stratification in low pH oxic and suboxic macroscopic growths along an acid mine drainage.</title>
        <authorList>
            <person name="Mendez-Garcia C."/>
            <person name="Mesa V."/>
            <person name="Sprenger R.R."/>
            <person name="Richter M."/>
            <person name="Diez M.S."/>
            <person name="Solano J."/>
            <person name="Bargiela R."/>
            <person name="Golyshina O.V."/>
            <person name="Manteca A."/>
            <person name="Ramos J.L."/>
            <person name="Gallego J.R."/>
            <person name="Llorente I."/>
            <person name="Martins Dos Santos V.A."/>
            <person name="Jensen O.N."/>
            <person name="Pelaez A.I."/>
            <person name="Sanchez J."/>
            <person name="Ferrer M."/>
        </authorList>
    </citation>
    <scope>NUCLEOTIDE SEQUENCE</scope>
</reference>
<dbReference type="Pfam" id="PF03135">
    <property type="entry name" value="CagE_TrbE_VirB"/>
    <property type="match status" value="1"/>
</dbReference>
<dbReference type="AlphaFoldDB" id="T0YLC3"/>
<protein>
    <submittedName>
        <fullName evidence="3">Conjugal transfer protein trbE</fullName>
    </submittedName>
</protein>
<name>T0YLC3_9ZZZZ</name>
<evidence type="ECO:0000259" key="2">
    <source>
        <dbReference type="Pfam" id="PF03135"/>
    </source>
</evidence>
<feature type="region of interest" description="Disordered" evidence="1">
    <location>
        <begin position="29"/>
        <end position="52"/>
    </location>
</feature>
<reference evidence="3" key="1">
    <citation type="submission" date="2013-08" db="EMBL/GenBank/DDBJ databases">
        <authorList>
            <person name="Mendez C."/>
            <person name="Richter M."/>
            <person name="Ferrer M."/>
            <person name="Sanchez J."/>
        </authorList>
    </citation>
    <scope>NUCLEOTIDE SEQUENCE</scope>
</reference>
<sequence length="136" mass="15312">MDEEKAEWTFSGYRRRWMQLSMGLRGMISENSTPSGAGDAARERGHDVEHAQAENAEGVVRFGYVQFKMILFEENPSVLSERVRTVEKVLGNLGFGTIVEEMNCLSAWIESLPGHSYPNIRKPLMHSLNVADLLPT</sequence>
<comment type="caution">
    <text evidence="3">The sequence shown here is derived from an EMBL/GenBank/DDBJ whole genome shotgun (WGS) entry which is preliminary data.</text>
</comment>
<dbReference type="EMBL" id="AUZX01014286">
    <property type="protein sequence ID" value="EQD32697.1"/>
    <property type="molecule type" value="Genomic_DNA"/>
</dbReference>
<evidence type="ECO:0000313" key="3">
    <source>
        <dbReference type="EMBL" id="EQD32697.1"/>
    </source>
</evidence>
<feature type="non-terminal residue" evidence="3">
    <location>
        <position position="136"/>
    </location>
</feature>
<evidence type="ECO:0000256" key="1">
    <source>
        <dbReference type="SAM" id="MobiDB-lite"/>
    </source>
</evidence>
<organism evidence="3">
    <name type="scientific">mine drainage metagenome</name>
    <dbReference type="NCBI Taxonomy" id="410659"/>
    <lineage>
        <taxon>unclassified sequences</taxon>
        <taxon>metagenomes</taxon>
        <taxon>ecological metagenomes</taxon>
    </lineage>
</organism>